<protein>
    <submittedName>
        <fullName evidence="3">ADP-ribose pyrophosphatase</fullName>
    </submittedName>
</protein>
<dbReference type="CDD" id="cd04673">
    <property type="entry name" value="NUDIX_ADPRase"/>
    <property type="match status" value="1"/>
</dbReference>
<dbReference type="SUPFAM" id="SSF55811">
    <property type="entry name" value="Nudix"/>
    <property type="match status" value="1"/>
</dbReference>
<dbReference type="KEGG" id="gah:GAH_01529"/>
<keyword evidence="1" id="KW-0378">Hydrolase</keyword>
<dbReference type="InterPro" id="IPR015797">
    <property type="entry name" value="NUDIX_hydrolase-like_dom_sf"/>
</dbReference>
<keyword evidence="4" id="KW-1185">Reference proteome</keyword>
<gene>
    <name evidence="3" type="ORF">GAH_01529</name>
</gene>
<organism evidence="3 4">
    <name type="scientific">Geoglobus ahangari</name>
    <dbReference type="NCBI Taxonomy" id="113653"/>
    <lineage>
        <taxon>Archaea</taxon>
        <taxon>Methanobacteriati</taxon>
        <taxon>Methanobacteriota</taxon>
        <taxon>Archaeoglobi</taxon>
        <taxon>Archaeoglobales</taxon>
        <taxon>Archaeoglobaceae</taxon>
        <taxon>Geoglobus</taxon>
    </lineage>
</organism>
<dbReference type="PROSITE" id="PS51462">
    <property type="entry name" value="NUDIX"/>
    <property type="match status" value="1"/>
</dbReference>
<dbReference type="OrthoDB" id="25379at2157"/>
<dbReference type="HOGENOM" id="CLU_037162_20_2_2"/>
<dbReference type="Pfam" id="PF00293">
    <property type="entry name" value="NUDIX"/>
    <property type="match status" value="1"/>
</dbReference>
<dbReference type="STRING" id="113653.GAH_01529"/>
<dbReference type="InterPro" id="IPR020084">
    <property type="entry name" value="NUDIX_hydrolase_CS"/>
</dbReference>
<dbReference type="InParanoid" id="A0A0F7ID17"/>
<dbReference type="AlphaFoldDB" id="A0A0F7ID17"/>
<dbReference type="InterPro" id="IPR020476">
    <property type="entry name" value="Nudix_hydrolase"/>
</dbReference>
<dbReference type="PANTHER" id="PTHR43736">
    <property type="entry name" value="ADP-RIBOSE PYROPHOSPHATASE"/>
    <property type="match status" value="1"/>
</dbReference>
<evidence type="ECO:0000259" key="2">
    <source>
        <dbReference type="PROSITE" id="PS51462"/>
    </source>
</evidence>
<dbReference type="PRINTS" id="PR00502">
    <property type="entry name" value="NUDIXFAMILY"/>
</dbReference>
<sequence>MRRYPEKPLVGVGAVVIRNGKILLVKRANEPNKGKWSVPGGLVRAGETLEEALKREMREELGVEVEVGDVACVTDEIFYDGEKRVEYHYVVIDFYADIDGEPKAMSDAADVGWFELERVGEIGAVDFVLRLVENITKNSGKIYLRE</sequence>
<reference evidence="3 4" key="1">
    <citation type="submission" date="2015-04" db="EMBL/GenBank/DDBJ databases">
        <title>The complete genome sequence of the hyperthermophilic, obligate iron-reducing archaeon Geoglobus ahangari strain 234T.</title>
        <authorList>
            <person name="Manzella M.P."/>
            <person name="Holmes D.E."/>
            <person name="Rocheleau J.M."/>
            <person name="Chung A."/>
            <person name="Reguera G."/>
            <person name="Kashefi K."/>
        </authorList>
    </citation>
    <scope>NUCLEOTIDE SEQUENCE [LARGE SCALE GENOMIC DNA]</scope>
    <source>
        <strain evidence="3 4">234</strain>
    </source>
</reference>
<dbReference type="PROSITE" id="PS00893">
    <property type="entry name" value="NUDIX_BOX"/>
    <property type="match status" value="1"/>
</dbReference>
<evidence type="ECO:0000313" key="3">
    <source>
        <dbReference type="EMBL" id="AKG91183.1"/>
    </source>
</evidence>
<evidence type="ECO:0000313" key="4">
    <source>
        <dbReference type="Proteomes" id="UP000034723"/>
    </source>
</evidence>
<dbReference type="Proteomes" id="UP000034723">
    <property type="component" value="Chromosome"/>
</dbReference>
<dbReference type="GO" id="GO:0016787">
    <property type="term" value="F:hydrolase activity"/>
    <property type="evidence" value="ECO:0007669"/>
    <property type="project" value="UniProtKB-KW"/>
</dbReference>
<dbReference type="EMBL" id="CP011267">
    <property type="protein sequence ID" value="AKG91183.1"/>
    <property type="molecule type" value="Genomic_DNA"/>
</dbReference>
<name>A0A0F7ID17_9EURY</name>
<feature type="domain" description="Nudix hydrolase" evidence="2">
    <location>
        <begin position="7"/>
        <end position="137"/>
    </location>
</feature>
<dbReference type="Gene3D" id="3.90.79.10">
    <property type="entry name" value="Nucleoside Triphosphate Pyrophosphohydrolase"/>
    <property type="match status" value="1"/>
</dbReference>
<evidence type="ECO:0000256" key="1">
    <source>
        <dbReference type="ARBA" id="ARBA00022801"/>
    </source>
</evidence>
<dbReference type="InterPro" id="IPR000086">
    <property type="entry name" value="NUDIX_hydrolase_dom"/>
</dbReference>
<dbReference type="PANTHER" id="PTHR43736:SF1">
    <property type="entry name" value="DIHYDRONEOPTERIN TRIPHOSPHATE DIPHOSPHATASE"/>
    <property type="match status" value="1"/>
</dbReference>
<accession>A0A0F7ID17</accession>
<proteinExistence type="predicted"/>